<feature type="compositionally biased region" description="Basic residues" evidence="1">
    <location>
        <begin position="385"/>
        <end position="398"/>
    </location>
</feature>
<dbReference type="OrthoDB" id="10251727at2759"/>
<dbReference type="VEuPathDB" id="FungiDB:SOCG_01740"/>
<gene>
    <name evidence="2" type="ORF">SOCG_01740</name>
</gene>
<dbReference type="SUPFAM" id="SSF56808">
    <property type="entry name" value="Ribosomal protein L1"/>
    <property type="match status" value="1"/>
</dbReference>
<feature type="compositionally biased region" description="Low complexity" evidence="1">
    <location>
        <begin position="365"/>
        <end position="384"/>
    </location>
</feature>
<protein>
    <submittedName>
        <fullName evidence="2">U3 snoRNP-associated protein Cic1/Utp30 family protein</fullName>
    </submittedName>
</protein>
<dbReference type="Proteomes" id="UP000016088">
    <property type="component" value="Unassembled WGS sequence"/>
</dbReference>
<feature type="region of interest" description="Disordered" evidence="1">
    <location>
        <begin position="263"/>
        <end position="398"/>
    </location>
</feature>
<dbReference type="InterPro" id="IPR028364">
    <property type="entry name" value="Ribosomal_uL1/biogenesis"/>
</dbReference>
<dbReference type="eggNOG" id="KOG1685">
    <property type="taxonomic scope" value="Eukaryota"/>
</dbReference>
<dbReference type="EMBL" id="KE503208">
    <property type="protein sequence ID" value="EPX71523.1"/>
    <property type="molecule type" value="Genomic_DNA"/>
</dbReference>
<reference evidence="2 3" key="1">
    <citation type="journal article" date="2011" name="Science">
        <title>Comparative functional genomics of the fission yeasts.</title>
        <authorList>
            <person name="Rhind N."/>
            <person name="Chen Z."/>
            <person name="Yassour M."/>
            <person name="Thompson D.A."/>
            <person name="Haas B.J."/>
            <person name="Habib N."/>
            <person name="Wapinski I."/>
            <person name="Roy S."/>
            <person name="Lin M.F."/>
            <person name="Heiman D.I."/>
            <person name="Young S.K."/>
            <person name="Furuya K."/>
            <person name="Guo Y."/>
            <person name="Pidoux A."/>
            <person name="Chen H.M."/>
            <person name="Robbertse B."/>
            <person name="Goldberg J.M."/>
            <person name="Aoki K."/>
            <person name="Bayne E.H."/>
            <person name="Berlin A.M."/>
            <person name="Desjardins C.A."/>
            <person name="Dobbs E."/>
            <person name="Dukaj L."/>
            <person name="Fan L."/>
            <person name="FitzGerald M.G."/>
            <person name="French C."/>
            <person name="Gujja S."/>
            <person name="Hansen K."/>
            <person name="Keifenheim D."/>
            <person name="Levin J.Z."/>
            <person name="Mosher R.A."/>
            <person name="Mueller C.A."/>
            <person name="Pfiffner J."/>
            <person name="Priest M."/>
            <person name="Russ C."/>
            <person name="Smialowska A."/>
            <person name="Swoboda P."/>
            <person name="Sykes S.M."/>
            <person name="Vaughn M."/>
            <person name="Vengrova S."/>
            <person name="Yoder R."/>
            <person name="Zeng Q."/>
            <person name="Allshire R."/>
            <person name="Baulcombe D."/>
            <person name="Birren B.W."/>
            <person name="Brown W."/>
            <person name="Ekwall K."/>
            <person name="Kellis M."/>
            <person name="Leatherwood J."/>
            <person name="Levin H."/>
            <person name="Margalit H."/>
            <person name="Martienssen R."/>
            <person name="Nieduszynski C.A."/>
            <person name="Spatafora J.W."/>
            <person name="Friedman N."/>
            <person name="Dalgaard J.Z."/>
            <person name="Baumann P."/>
            <person name="Niki H."/>
            <person name="Regev A."/>
            <person name="Nusbaum C."/>
        </authorList>
    </citation>
    <scope>NUCLEOTIDE SEQUENCE [LARGE SCALE GENOMIC DNA]</scope>
    <source>
        <strain evidence="3">yFS286</strain>
    </source>
</reference>
<feature type="compositionally biased region" description="Basic and acidic residues" evidence="1">
    <location>
        <begin position="263"/>
        <end position="284"/>
    </location>
</feature>
<dbReference type="Pfam" id="PF00687">
    <property type="entry name" value="Ribosomal_L1"/>
    <property type="match status" value="1"/>
</dbReference>
<evidence type="ECO:0000256" key="1">
    <source>
        <dbReference type="SAM" id="MobiDB-lite"/>
    </source>
</evidence>
<accession>S9PVL3</accession>
<dbReference type="GO" id="GO:0030684">
    <property type="term" value="C:preribosome"/>
    <property type="evidence" value="ECO:0007669"/>
    <property type="project" value="EnsemblFungi"/>
</dbReference>
<keyword evidence="3" id="KW-1185">Reference proteome</keyword>
<dbReference type="CDD" id="cd00403">
    <property type="entry name" value="Ribosomal_L1"/>
    <property type="match status" value="1"/>
</dbReference>
<evidence type="ECO:0000313" key="2">
    <source>
        <dbReference type="EMBL" id="EPX71523.1"/>
    </source>
</evidence>
<organism evidence="2 3">
    <name type="scientific">Schizosaccharomyces octosporus (strain yFS286)</name>
    <name type="common">Fission yeast</name>
    <name type="synonym">Octosporomyces octosporus</name>
    <dbReference type="NCBI Taxonomy" id="483514"/>
    <lineage>
        <taxon>Eukaryota</taxon>
        <taxon>Fungi</taxon>
        <taxon>Dikarya</taxon>
        <taxon>Ascomycota</taxon>
        <taxon>Taphrinomycotina</taxon>
        <taxon>Schizosaccharomycetes</taxon>
        <taxon>Schizosaccharomycetales</taxon>
        <taxon>Schizosaccharomycetaceae</taxon>
        <taxon>Schizosaccharomyces</taxon>
    </lineage>
</organism>
<dbReference type="HOGENOM" id="CLU_058096_0_0_1"/>
<dbReference type="GeneID" id="25030720"/>
<proteinExistence type="predicted"/>
<dbReference type="OMA" id="PQRAYKN"/>
<dbReference type="RefSeq" id="XP_013020147.1">
    <property type="nucleotide sequence ID" value="XM_013164693.1"/>
</dbReference>
<dbReference type="InterPro" id="IPR023674">
    <property type="entry name" value="Ribosomal_uL1-like"/>
</dbReference>
<dbReference type="AlphaFoldDB" id="S9PVL3"/>
<feature type="compositionally biased region" description="Basic and acidic residues" evidence="1">
    <location>
        <begin position="294"/>
        <end position="316"/>
    </location>
</feature>
<feature type="compositionally biased region" description="Basic and acidic residues" evidence="1">
    <location>
        <begin position="341"/>
        <end position="350"/>
    </location>
</feature>
<dbReference type="InterPro" id="IPR016095">
    <property type="entry name" value="Ribosomal_uL1_3-a/b-sand"/>
</dbReference>
<sequence length="398" mass="44155">MSLQQLLGEEVPAEKICSALLDYEKKKGEENKGNSEANKSNLLEDEEDTTSTVWLQLSTLKFITNNRKLIPFKIPLKHSIIPSSYEACLIVKDPQRTYKDLVSEAGMSGVVTRVIGISKLKAKWKSFEQKRQLRDQFDLFLADDRVISMLPKVLGKTFYSKTKAPIPVRISSDNADQLKKQVVSAYNATYFRASPCSSFMIRCGHTANTSQELAENIESIVRYLCEKKVVPNGGKGISSIHVKTTQSMAVPLWNNPNLEEEVTKLRASSKEVESSKRKPAEETKSTASPNKKAKTNEIKTSETKQEERTAKNDQGEGKNTSPKKKTSVEKSTQVPPQKQKALPERKENASKKNNPGKQPSKKNEPSAAPSTQPAQSSAQTTTNNGKKKAGKQKAKGKK</sequence>
<evidence type="ECO:0000313" key="3">
    <source>
        <dbReference type="Proteomes" id="UP000016088"/>
    </source>
</evidence>
<dbReference type="Gene3D" id="3.40.50.790">
    <property type="match status" value="1"/>
</dbReference>
<name>S9PVL3_SCHOY</name>